<feature type="chain" id="PRO_5010534913" evidence="1">
    <location>
        <begin position="19"/>
        <end position="211"/>
    </location>
</feature>
<reference evidence="3 4" key="1">
    <citation type="submission" date="2017-02" db="EMBL/GenBank/DDBJ databases">
        <authorList>
            <person name="Peterson S.W."/>
        </authorList>
    </citation>
    <scope>NUCLEOTIDE SEQUENCE [LARGE SCALE GENOMIC DNA]</scope>
    <source>
        <strain evidence="3 4">ATCC 700135</strain>
    </source>
</reference>
<dbReference type="Pfam" id="PF13568">
    <property type="entry name" value="OMP_b-brl_2"/>
    <property type="match status" value="1"/>
</dbReference>
<dbReference type="InterPro" id="IPR011250">
    <property type="entry name" value="OMP/PagP_B-barrel"/>
</dbReference>
<sequence length="211" mass="23801">MKKILFIILSLLCIPTMAQQYYSFIVQGGYQSFNISKNESSIVKSGFRLGGSMDYIFLVGQTVDFSIQAGLYYSSKGNKLMLKDKGFVELKDKKAHYLSVPILFNTRFLINDKTNIFVNGGCYGELGLGNERPKRIKNENKPGKPDHSFEIDLERDDHIFQTFDVGLQAGGGIEYNRVMLGLSLQYSTMHLLSLSDHPSIFGIHATIGYRF</sequence>
<dbReference type="RefSeq" id="WP_025839073.1">
    <property type="nucleotide sequence ID" value="NZ_FUWL01000019.1"/>
</dbReference>
<dbReference type="SUPFAM" id="SSF56925">
    <property type="entry name" value="OMPA-like"/>
    <property type="match status" value="1"/>
</dbReference>
<gene>
    <name evidence="3" type="ORF">SAMN02745205_01816</name>
</gene>
<feature type="domain" description="Outer membrane protein beta-barrel" evidence="2">
    <location>
        <begin position="21"/>
        <end position="187"/>
    </location>
</feature>
<organism evidence="3 4">
    <name type="scientific">Porphyromonas cangingivalis</name>
    <dbReference type="NCBI Taxonomy" id="36874"/>
    <lineage>
        <taxon>Bacteria</taxon>
        <taxon>Pseudomonadati</taxon>
        <taxon>Bacteroidota</taxon>
        <taxon>Bacteroidia</taxon>
        <taxon>Bacteroidales</taxon>
        <taxon>Porphyromonadaceae</taxon>
        <taxon>Porphyromonas</taxon>
    </lineage>
</organism>
<name>A0A1T4N902_PORCN</name>
<dbReference type="EMBL" id="FUWL01000019">
    <property type="protein sequence ID" value="SJZ75596.1"/>
    <property type="molecule type" value="Genomic_DNA"/>
</dbReference>
<evidence type="ECO:0000259" key="2">
    <source>
        <dbReference type="Pfam" id="PF13568"/>
    </source>
</evidence>
<evidence type="ECO:0000313" key="3">
    <source>
        <dbReference type="EMBL" id="SJZ75596.1"/>
    </source>
</evidence>
<proteinExistence type="predicted"/>
<evidence type="ECO:0000313" key="4">
    <source>
        <dbReference type="Proteomes" id="UP000189956"/>
    </source>
</evidence>
<dbReference type="AlphaFoldDB" id="A0A1T4N902"/>
<accession>A0A1T4N902</accession>
<evidence type="ECO:0000256" key="1">
    <source>
        <dbReference type="SAM" id="SignalP"/>
    </source>
</evidence>
<keyword evidence="1" id="KW-0732">Signal</keyword>
<dbReference type="InterPro" id="IPR025665">
    <property type="entry name" value="Beta-barrel_OMP_2"/>
</dbReference>
<protein>
    <submittedName>
        <fullName evidence="3">Outer membrane protein beta-barrel domain-containing protein</fullName>
    </submittedName>
</protein>
<feature type="signal peptide" evidence="1">
    <location>
        <begin position="1"/>
        <end position="18"/>
    </location>
</feature>
<dbReference type="Proteomes" id="UP000189956">
    <property type="component" value="Unassembled WGS sequence"/>
</dbReference>